<evidence type="ECO:0000256" key="2">
    <source>
        <dbReference type="ARBA" id="ARBA00023082"/>
    </source>
</evidence>
<sequence length="338" mass="39786">MKVQWTFRRSETRQDQSQNYLEQKLPRLRRRLSRFGSDRCRLDLTLYGHSSRNSWELRAVLTLSTGRLIAVSEKSSIEQVIDEVIDDLARQIRRHKARVRRDHLLRRRRKIRHELLSSSPFLEQDVQQQRQDDFFEMLSPLLETVRDHAAYELSLLELEELVPKAEFDVDELIDEVLLLAYDRFKLRPPDSLMEAWLLELLNERLNALISSEPPVSLTPYAEVPVSDEDEANALDLEDVNFWMSHVFERDDTVRLEELVPDEEVAVSLQGIEAEKQQKKLKELLDKLPKRQRQALMLHEASGFEIPEIANILQMPEDIVYPMIDQARSTLRRNLADLR</sequence>
<proteinExistence type="predicted"/>
<dbReference type="Gene3D" id="3.30.160.100">
    <property type="entry name" value="Ribosome hibernation promotion factor-like"/>
    <property type="match status" value="1"/>
</dbReference>
<dbReference type="InterPro" id="IPR036388">
    <property type="entry name" value="WH-like_DNA-bd_sf"/>
</dbReference>
<dbReference type="Proteomes" id="UP000318437">
    <property type="component" value="Unassembled WGS sequence"/>
</dbReference>
<dbReference type="InterPro" id="IPR013324">
    <property type="entry name" value="RNA_pol_sigma_r3/r4-like"/>
</dbReference>
<dbReference type="SUPFAM" id="SSF69754">
    <property type="entry name" value="Ribosome binding protein Y (YfiA homologue)"/>
    <property type="match status" value="1"/>
</dbReference>
<dbReference type="InterPro" id="IPR013249">
    <property type="entry name" value="RNA_pol_sigma70_r4_t2"/>
</dbReference>
<dbReference type="GO" id="GO:0016987">
    <property type="term" value="F:sigma factor activity"/>
    <property type="evidence" value="ECO:0007669"/>
    <property type="project" value="UniProtKB-KW"/>
</dbReference>
<evidence type="ECO:0000313" key="6">
    <source>
        <dbReference type="Proteomes" id="UP000318437"/>
    </source>
</evidence>
<dbReference type="PANTHER" id="PTHR43133">
    <property type="entry name" value="RNA POLYMERASE ECF-TYPE SIGMA FACTO"/>
    <property type="match status" value="1"/>
</dbReference>
<dbReference type="InterPro" id="IPR036567">
    <property type="entry name" value="RHF-like"/>
</dbReference>
<feature type="domain" description="RNA polymerase sigma factor 70 region 4 type 2" evidence="4">
    <location>
        <begin position="279"/>
        <end position="327"/>
    </location>
</feature>
<dbReference type="InterPro" id="IPR003489">
    <property type="entry name" value="RHF/RaiA"/>
</dbReference>
<dbReference type="PANTHER" id="PTHR43133:SF25">
    <property type="entry name" value="RNA POLYMERASE SIGMA FACTOR RFAY-RELATED"/>
    <property type="match status" value="1"/>
</dbReference>
<dbReference type="SUPFAM" id="SSF88659">
    <property type="entry name" value="Sigma3 and sigma4 domains of RNA polymerase sigma factors"/>
    <property type="match status" value="1"/>
</dbReference>
<keyword evidence="2" id="KW-0731">Sigma factor</keyword>
<protein>
    <submittedName>
        <fullName evidence="5">RNA polymerase sigma factor</fullName>
    </submittedName>
</protein>
<keyword evidence="3" id="KW-0804">Transcription</keyword>
<dbReference type="RefSeq" id="WP_146450820.1">
    <property type="nucleotide sequence ID" value="NZ_SJPS01000003.1"/>
</dbReference>
<dbReference type="EMBL" id="SJPS01000003">
    <property type="protein sequence ID" value="TWU27637.1"/>
    <property type="molecule type" value="Genomic_DNA"/>
</dbReference>
<dbReference type="GO" id="GO:0003677">
    <property type="term" value="F:DNA binding"/>
    <property type="evidence" value="ECO:0007669"/>
    <property type="project" value="InterPro"/>
</dbReference>
<gene>
    <name evidence="5" type="ORF">Pla144_24140</name>
</gene>
<evidence type="ECO:0000256" key="3">
    <source>
        <dbReference type="ARBA" id="ARBA00023163"/>
    </source>
</evidence>
<reference evidence="5 6" key="1">
    <citation type="submission" date="2019-02" db="EMBL/GenBank/DDBJ databases">
        <title>Deep-cultivation of Planctomycetes and their phenomic and genomic characterization uncovers novel biology.</title>
        <authorList>
            <person name="Wiegand S."/>
            <person name="Jogler M."/>
            <person name="Boedeker C."/>
            <person name="Pinto D."/>
            <person name="Vollmers J."/>
            <person name="Rivas-Marin E."/>
            <person name="Kohn T."/>
            <person name="Peeters S.H."/>
            <person name="Heuer A."/>
            <person name="Rast P."/>
            <person name="Oberbeckmann S."/>
            <person name="Bunk B."/>
            <person name="Jeske O."/>
            <person name="Meyerdierks A."/>
            <person name="Storesund J.E."/>
            <person name="Kallscheuer N."/>
            <person name="Luecker S."/>
            <person name="Lage O.M."/>
            <person name="Pohl T."/>
            <person name="Merkel B.J."/>
            <person name="Hornburger P."/>
            <person name="Mueller R.-W."/>
            <person name="Bruemmer F."/>
            <person name="Labrenz M."/>
            <person name="Spormann A.M."/>
            <person name="Op Den Camp H."/>
            <person name="Overmann J."/>
            <person name="Amann R."/>
            <person name="Jetten M.S.M."/>
            <person name="Mascher T."/>
            <person name="Medema M.H."/>
            <person name="Devos D.P."/>
            <person name="Kaster A.-K."/>
            <person name="Ovreas L."/>
            <person name="Rohde M."/>
            <person name="Galperin M.Y."/>
            <person name="Jogler C."/>
        </authorList>
    </citation>
    <scope>NUCLEOTIDE SEQUENCE [LARGE SCALE GENOMIC DNA]</scope>
    <source>
        <strain evidence="5 6">Pla144</strain>
    </source>
</reference>
<accession>A0A5C6CVV5</accession>
<dbReference type="InterPro" id="IPR039425">
    <property type="entry name" value="RNA_pol_sigma-70-like"/>
</dbReference>
<comment type="caution">
    <text evidence="5">The sequence shown here is derived from an EMBL/GenBank/DDBJ whole genome shotgun (WGS) entry which is preliminary data.</text>
</comment>
<dbReference type="AlphaFoldDB" id="A0A5C6CVV5"/>
<dbReference type="GO" id="GO:0006352">
    <property type="term" value="P:DNA-templated transcription initiation"/>
    <property type="evidence" value="ECO:0007669"/>
    <property type="project" value="InterPro"/>
</dbReference>
<dbReference type="Gene3D" id="1.10.10.10">
    <property type="entry name" value="Winged helix-like DNA-binding domain superfamily/Winged helix DNA-binding domain"/>
    <property type="match status" value="1"/>
</dbReference>
<evidence type="ECO:0000259" key="4">
    <source>
        <dbReference type="Pfam" id="PF08281"/>
    </source>
</evidence>
<organism evidence="5 6">
    <name type="scientific">Bythopirellula polymerisocia</name>
    <dbReference type="NCBI Taxonomy" id="2528003"/>
    <lineage>
        <taxon>Bacteria</taxon>
        <taxon>Pseudomonadati</taxon>
        <taxon>Planctomycetota</taxon>
        <taxon>Planctomycetia</taxon>
        <taxon>Pirellulales</taxon>
        <taxon>Lacipirellulaceae</taxon>
        <taxon>Bythopirellula</taxon>
    </lineage>
</organism>
<name>A0A5C6CVV5_9BACT</name>
<dbReference type="Pfam" id="PF02482">
    <property type="entry name" value="Ribosomal_S30AE"/>
    <property type="match status" value="1"/>
</dbReference>
<evidence type="ECO:0000256" key="1">
    <source>
        <dbReference type="ARBA" id="ARBA00023015"/>
    </source>
</evidence>
<keyword evidence="1" id="KW-0805">Transcription regulation</keyword>
<evidence type="ECO:0000313" key="5">
    <source>
        <dbReference type="EMBL" id="TWU27637.1"/>
    </source>
</evidence>
<keyword evidence="6" id="KW-1185">Reference proteome</keyword>
<dbReference type="Pfam" id="PF08281">
    <property type="entry name" value="Sigma70_r4_2"/>
    <property type="match status" value="1"/>
</dbReference>